<gene>
    <name evidence="2" type="ORF">LEP1GSC058_1349</name>
</gene>
<proteinExistence type="predicted"/>
<keyword evidence="1" id="KW-0812">Transmembrane</keyword>
<name>S3W8D3_9LEPT</name>
<evidence type="ECO:0000256" key="1">
    <source>
        <dbReference type="SAM" id="Phobius"/>
    </source>
</evidence>
<keyword evidence="3" id="KW-1185">Reference proteome</keyword>
<evidence type="ECO:0000313" key="2">
    <source>
        <dbReference type="EMBL" id="EPG76307.1"/>
    </source>
</evidence>
<organism evidence="2 3">
    <name type="scientific">Leptospira fainei serovar Hurstbridge str. BUT 6</name>
    <dbReference type="NCBI Taxonomy" id="1193011"/>
    <lineage>
        <taxon>Bacteria</taxon>
        <taxon>Pseudomonadati</taxon>
        <taxon>Spirochaetota</taxon>
        <taxon>Spirochaetia</taxon>
        <taxon>Leptospirales</taxon>
        <taxon>Leptospiraceae</taxon>
        <taxon>Leptospira</taxon>
    </lineage>
</organism>
<dbReference type="AlphaFoldDB" id="S3W8D3"/>
<sequence length="49" mass="5684">MNKERRLYLGMATFASGTIHRFGFVGFLSTNGFRRLNLLIPLLRLTQRV</sequence>
<evidence type="ECO:0000313" key="3">
    <source>
        <dbReference type="Proteomes" id="UP000014540"/>
    </source>
</evidence>
<accession>S3W8D3</accession>
<keyword evidence="1" id="KW-1133">Transmembrane helix</keyword>
<reference evidence="2" key="1">
    <citation type="submission" date="2013-04" db="EMBL/GenBank/DDBJ databases">
        <authorList>
            <person name="Harkins D.M."/>
            <person name="Durkin A.S."/>
            <person name="Selengut J.D."/>
            <person name="Sanka R."/>
            <person name="DePew J."/>
            <person name="Purushe J."/>
            <person name="Ahmed A."/>
            <person name="van der Linden H."/>
            <person name="Goris M.G.A."/>
            <person name="Hartskeerl R.A."/>
            <person name="Vinetz J.M."/>
            <person name="Sutton G.G."/>
            <person name="Nelson W.C."/>
            <person name="Fouts D.E."/>
        </authorList>
    </citation>
    <scope>NUCLEOTIDE SEQUENCE [LARGE SCALE GENOMIC DNA]</scope>
    <source>
        <strain evidence="2">BUT 6</strain>
    </source>
</reference>
<dbReference type="EMBL" id="AKWZ02000001">
    <property type="protein sequence ID" value="EPG76307.1"/>
    <property type="molecule type" value="Genomic_DNA"/>
</dbReference>
<comment type="caution">
    <text evidence="2">The sequence shown here is derived from an EMBL/GenBank/DDBJ whole genome shotgun (WGS) entry which is preliminary data.</text>
</comment>
<feature type="transmembrane region" description="Helical" evidence="1">
    <location>
        <begin position="7"/>
        <end position="28"/>
    </location>
</feature>
<keyword evidence="1" id="KW-0472">Membrane</keyword>
<dbReference type="Proteomes" id="UP000014540">
    <property type="component" value="Unassembled WGS sequence"/>
</dbReference>
<protein>
    <submittedName>
        <fullName evidence="2">Uncharacterized protein</fullName>
    </submittedName>
</protein>